<organism evidence="1 2">
    <name type="scientific">Dallia pectoralis</name>
    <name type="common">Alaska blackfish</name>
    <dbReference type="NCBI Taxonomy" id="75939"/>
    <lineage>
        <taxon>Eukaryota</taxon>
        <taxon>Metazoa</taxon>
        <taxon>Chordata</taxon>
        <taxon>Craniata</taxon>
        <taxon>Vertebrata</taxon>
        <taxon>Euteleostomi</taxon>
        <taxon>Actinopterygii</taxon>
        <taxon>Neopterygii</taxon>
        <taxon>Teleostei</taxon>
        <taxon>Protacanthopterygii</taxon>
        <taxon>Esociformes</taxon>
        <taxon>Umbridae</taxon>
        <taxon>Dallia</taxon>
    </lineage>
</organism>
<proteinExistence type="predicted"/>
<gene>
    <name evidence="1" type="ORF">DPEC_G00182100</name>
</gene>
<name>A0ACC2GAD1_DALPE</name>
<sequence>MTRDKTLTFAVMFFIHVWTFRVDSKTIGLPLRGLVNNTAINDDAPDKAFPLGMAGNTVDDFSKDSRSKRPKKVSPVRCHHRNTIALSMVQDSVDDISKVLPHIGEPRKGGVDSTL</sequence>
<evidence type="ECO:0000313" key="2">
    <source>
        <dbReference type="Proteomes" id="UP001157502"/>
    </source>
</evidence>
<reference evidence="1" key="1">
    <citation type="submission" date="2021-05" db="EMBL/GenBank/DDBJ databases">
        <authorList>
            <person name="Pan Q."/>
            <person name="Jouanno E."/>
            <person name="Zahm M."/>
            <person name="Klopp C."/>
            <person name="Cabau C."/>
            <person name="Louis A."/>
            <person name="Berthelot C."/>
            <person name="Parey E."/>
            <person name="Roest Crollius H."/>
            <person name="Montfort J."/>
            <person name="Robinson-Rechavi M."/>
            <person name="Bouchez O."/>
            <person name="Lampietro C."/>
            <person name="Lopez Roques C."/>
            <person name="Donnadieu C."/>
            <person name="Postlethwait J."/>
            <person name="Bobe J."/>
            <person name="Dillon D."/>
            <person name="Chandos A."/>
            <person name="von Hippel F."/>
            <person name="Guiguen Y."/>
        </authorList>
    </citation>
    <scope>NUCLEOTIDE SEQUENCE</scope>
    <source>
        <strain evidence="1">YG-Jan2019</strain>
    </source>
</reference>
<protein>
    <submittedName>
        <fullName evidence="1">Uncharacterized protein</fullName>
    </submittedName>
</protein>
<dbReference type="Proteomes" id="UP001157502">
    <property type="component" value="Chromosome 15"/>
</dbReference>
<keyword evidence="2" id="KW-1185">Reference proteome</keyword>
<accession>A0ACC2GAD1</accession>
<comment type="caution">
    <text evidence="1">The sequence shown here is derived from an EMBL/GenBank/DDBJ whole genome shotgun (WGS) entry which is preliminary data.</text>
</comment>
<dbReference type="EMBL" id="CM055742">
    <property type="protein sequence ID" value="KAJ8000604.1"/>
    <property type="molecule type" value="Genomic_DNA"/>
</dbReference>
<evidence type="ECO:0000313" key="1">
    <source>
        <dbReference type="EMBL" id="KAJ8000604.1"/>
    </source>
</evidence>